<comment type="subcellular location">
    <subcellularLocation>
        <location evidence="1">Endomembrane system</location>
        <topology evidence="1">Multi-pass membrane protein</topology>
    </subcellularLocation>
    <subcellularLocation>
        <location evidence="2">Membrane</location>
        <topology evidence="2">Multi-pass membrane protein</topology>
    </subcellularLocation>
</comment>
<dbReference type="EMBL" id="JFAX01000001">
    <property type="protein sequence ID" value="EXI69754.1"/>
    <property type="molecule type" value="Genomic_DNA"/>
</dbReference>
<evidence type="ECO:0000259" key="4">
    <source>
        <dbReference type="Pfam" id="PF00361"/>
    </source>
</evidence>
<feature type="transmembrane region" description="Helical" evidence="3">
    <location>
        <begin position="57"/>
        <end position="78"/>
    </location>
</feature>
<evidence type="ECO:0000313" key="6">
    <source>
        <dbReference type="Proteomes" id="UP000020218"/>
    </source>
</evidence>
<gene>
    <name evidence="5" type="primary">mrpA_1</name>
    <name evidence="5" type="ORF">AW08_00247</name>
</gene>
<dbReference type="InterPro" id="IPR001750">
    <property type="entry name" value="ND/Mrp_TM"/>
</dbReference>
<name>A0A011PTR5_9PROT</name>
<dbReference type="AlphaFoldDB" id="A0A011PTR5"/>
<evidence type="ECO:0000256" key="2">
    <source>
        <dbReference type="RuleBase" id="RU000320"/>
    </source>
</evidence>
<feature type="transmembrane region" description="Helical" evidence="3">
    <location>
        <begin position="25"/>
        <end position="50"/>
    </location>
</feature>
<reference evidence="5" key="1">
    <citation type="submission" date="2014-02" db="EMBL/GenBank/DDBJ databases">
        <title>Expanding our view of genomic diversity in Candidatus Accumulibacter clades.</title>
        <authorList>
            <person name="Skennerton C.T."/>
            <person name="Barr J.J."/>
            <person name="Slater F.R."/>
            <person name="Bond P.L."/>
            <person name="Tyson G.W."/>
        </authorList>
    </citation>
    <scope>NUCLEOTIDE SEQUENCE [LARGE SCALE GENOMIC DNA]</scope>
</reference>
<feature type="transmembrane region" description="Helical" evidence="3">
    <location>
        <begin position="98"/>
        <end position="119"/>
    </location>
</feature>
<organism evidence="5 6">
    <name type="scientific">Candidatus Accumulibacter adjunctus</name>
    <dbReference type="NCBI Taxonomy" id="1454001"/>
    <lineage>
        <taxon>Bacteria</taxon>
        <taxon>Pseudomonadati</taxon>
        <taxon>Pseudomonadota</taxon>
        <taxon>Betaproteobacteria</taxon>
        <taxon>Candidatus Accumulibacter</taxon>
    </lineage>
</organism>
<dbReference type="STRING" id="1454001.AW08_00247"/>
<sequence>MLSALVIKGSWFLVLRLWLDVMPGVVTWASAQLLAGLGAMAIVVGSVVALRQERLKLLVAYSTVAQIGYLFLMFPLAFDATGNALVHGAASTGGLLQAVSHATAKAAMFMAAGLVYAALGHDRIADLAGIARALPVTVLAFVLAGIALMGVVPSGAYLAKKLLLDAADGSGQWWWTIVLQGGAAFTAAYVVLVLVNALRRRSAALIQVKRVSRLAEFAALLLAVGSLALALAALGPLPGDLVANPLAPKELATTLLVLVGGALLALGLSRVPLLAAPRPAAAAPAGRLRPAALAVGIACEQADRLVRRWSFASIGLLTLAALFGALLLVGRAT</sequence>
<dbReference type="PANTHER" id="PTHR43373:SF1">
    <property type="entry name" value="NA(+)_H(+) ANTIPORTER SUBUNIT A"/>
    <property type="match status" value="1"/>
</dbReference>
<comment type="caution">
    <text evidence="5">The sequence shown here is derived from an EMBL/GenBank/DDBJ whole genome shotgun (WGS) entry which is preliminary data.</text>
</comment>
<accession>A0A011PTR5</accession>
<dbReference type="PANTHER" id="PTHR43373">
    <property type="entry name" value="NA(+)/H(+) ANTIPORTER SUBUNIT"/>
    <property type="match status" value="1"/>
</dbReference>
<feature type="transmembrane region" description="Helical" evidence="3">
    <location>
        <begin position="172"/>
        <end position="196"/>
    </location>
</feature>
<dbReference type="GO" id="GO:0012505">
    <property type="term" value="C:endomembrane system"/>
    <property type="evidence" value="ECO:0007669"/>
    <property type="project" value="UniProtKB-SubCell"/>
</dbReference>
<keyword evidence="6" id="KW-1185">Reference proteome</keyword>
<dbReference type="Pfam" id="PF00361">
    <property type="entry name" value="Proton_antipo_M"/>
    <property type="match status" value="1"/>
</dbReference>
<protein>
    <submittedName>
        <fullName evidence="5">Multiple resistance and pH homeostasis protein A</fullName>
    </submittedName>
</protein>
<dbReference type="InterPro" id="IPR050616">
    <property type="entry name" value="CPA3_Na-H_Antiporter_A"/>
</dbReference>
<keyword evidence="2 3" id="KW-0812">Transmembrane</keyword>
<feature type="transmembrane region" description="Helical" evidence="3">
    <location>
        <begin position="131"/>
        <end position="152"/>
    </location>
</feature>
<feature type="transmembrane region" description="Helical" evidence="3">
    <location>
        <begin position="217"/>
        <end position="239"/>
    </location>
</feature>
<keyword evidence="3" id="KW-0472">Membrane</keyword>
<keyword evidence="3" id="KW-1133">Transmembrane helix</keyword>
<proteinExistence type="predicted"/>
<evidence type="ECO:0000256" key="3">
    <source>
        <dbReference type="SAM" id="Phobius"/>
    </source>
</evidence>
<dbReference type="GO" id="GO:0016020">
    <property type="term" value="C:membrane"/>
    <property type="evidence" value="ECO:0007669"/>
    <property type="project" value="UniProtKB-SubCell"/>
</dbReference>
<dbReference type="Proteomes" id="UP000020218">
    <property type="component" value="Unassembled WGS sequence"/>
</dbReference>
<feature type="transmembrane region" description="Helical" evidence="3">
    <location>
        <begin position="311"/>
        <end position="330"/>
    </location>
</feature>
<dbReference type="PATRIC" id="fig|1454001.3.peg.82"/>
<feature type="transmembrane region" description="Helical" evidence="3">
    <location>
        <begin position="251"/>
        <end position="268"/>
    </location>
</feature>
<evidence type="ECO:0000256" key="1">
    <source>
        <dbReference type="ARBA" id="ARBA00004127"/>
    </source>
</evidence>
<evidence type="ECO:0000313" key="5">
    <source>
        <dbReference type="EMBL" id="EXI69754.1"/>
    </source>
</evidence>
<feature type="domain" description="NADH:quinone oxidoreductase/Mrp antiporter transmembrane" evidence="4">
    <location>
        <begin position="2"/>
        <end position="182"/>
    </location>
</feature>